<gene>
    <name evidence="2" type="ORF">PENTCL1PPCAC_19961</name>
</gene>
<dbReference type="EMBL" id="BTSX01000004">
    <property type="protein sequence ID" value="GMS97786.1"/>
    <property type="molecule type" value="Genomic_DNA"/>
</dbReference>
<feature type="signal peptide" evidence="1">
    <location>
        <begin position="1"/>
        <end position="23"/>
    </location>
</feature>
<dbReference type="Proteomes" id="UP001432027">
    <property type="component" value="Unassembled WGS sequence"/>
</dbReference>
<protein>
    <submittedName>
        <fullName evidence="2">Uncharacterized protein</fullName>
    </submittedName>
</protein>
<sequence>TVTGDLVLVVGALILILVDVEVSELVSVLGGGDHTEPVTEGVALEVLLGEVLEVSLGEGNLGGENYAGLDDLNLDAADSELAGLASDLDLLAEEVLEVLDVEDLVLHGALALDVELHRLLLLLEALSGLGALHLGLLSGGGHVCTLQ</sequence>
<accession>A0AAV5TTQ4</accession>
<keyword evidence="3" id="KW-1185">Reference proteome</keyword>
<feature type="non-terminal residue" evidence="2">
    <location>
        <position position="1"/>
    </location>
</feature>
<evidence type="ECO:0000313" key="2">
    <source>
        <dbReference type="EMBL" id="GMS97786.1"/>
    </source>
</evidence>
<feature type="chain" id="PRO_5043966529" evidence="1">
    <location>
        <begin position="24"/>
        <end position="147"/>
    </location>
</feature>
<evidence type="ECO:0000256" key="1">
    <source>
        <dbReference type="SAM" id="SignalP"/>
    </source>
</evidence>
<comment type="caution">
    <text evidence="2">The sequence shown here is derived from an EMBL/GenBank/DDBJ whole genome shotgun (WGS) entry which is preliminary data.</text>
</comment>
<dbReference type="AlphaFoldDB" id="A0AAV5TTQ4"/>
<reference evidence="2" key="1">
    <citation type="submission" date="2023-10" db="EMBL/GenBank/DDBJ databases">
        <title>Genome assembly of Pristionchus species.</title>
        <authorList>
            <person name="Yoshida K."/>
            <person name="Sommer R.J."/>
        </authorList>
    </citation>
    <scope>NUCLEOTIDE SEQUENCE</scope>
    <source>
        <strain evidence="2">RS0144</strain>
    </source>
</reference>
<organism evidence="2 3">
    <name type="scientific">Pristionchus entomophagus</name>
    <dbReference type="NCBI Taxonomy" id="358040"/>
    <lineage>
        <taxon>Eukaryota</taxon>
        <taxon>Metazoa</taxon>
        <taxon>Ecdysozoa</taxon>
        <taxon>Nematoda</taxon>
        <taxon>Chromadorea</taxon>
        <taxon>Rhabditida</taxon>
        <taxon>Rhabditina</taxon>
        <taxon>Diplogasteromorpha</taxon>
        <taxon>Diplogasteroidea</taxon>
        <taxon>Neodiplogasteridae</taxon>
        <taxon>Pristionchus</taxon>
    </lineage>
</organism>
<keyword evidence="1" id="KW-0732">Signal</keyword>
<name>A0AAV5TTQ4_9BILA</name>
<feature type="non-terminal residue" evidence="2">
    <location>
        <position position="147"/>
    </location>
</feature>
<proteinExistence type="predicted"/>
<evidence type="ECO:0000313" key="3">
    <source>
        <dbReference type="Proteomes" id="UP001432027"/>
    </source>
</evidence>